<protein>
    <submittedName>
        <fullName evidence="1">Terminase family protein</fullName>
    </submittedName>
</protein>
<dbReference type="Gene3D" id="3.40.50.300">
    <property type="entry name" value="P-loop containing nucleotide triphosphate hydrolases"/>
    <property type="match status" value="1"/>
</dbReference>
<dbReference type="PANTHER" id="PTHR39184">
    <property type="match status" value="1"/>
</dbReference>
<dbReference type="InterPro" id="IPR052380">
    <property type="entry name" value="Viral_DNA_packaging_terminase"/>
</dbReference>
<proteinExistence type="predicted"/>
<dbReference type="InterPro" id="IPR027417">
    <property type="entry name" value="P-loop_NTPase"/>
</dbReference>
<dbReference type="AlphaFoldDB" id="A0A9D1PHD7"/>
<reference evidence="1" key="2">
    <citation type="submission" date="2021-04" db="EMBL/GenBank/DDBJ databases">
        <authorList>
            <person name="Gilroy R."/>
        </authorList>
    </citation>
    <scope>NUCLEOTIDE SEQUENCE</scope>
    <source>
        <strain evidence="1">CHK193-4272</strain>
    </source>
</reference>
<dbReference type="Pfam" id="PF03237">
    <property type="entry name" value="Terminase_6N"/>
    <property type="match status" value="1"/>
</dbReference>
<sequence>MEIKITQKQNLFINACEQEVLFGGAAGGGKSYAQIIDALLFAVKYPQSKQLILRRTYPELEKSIIRTSLELYPREIASYQSSGHIWKFNNGSVIEFGNCDTENDIYKYQSAEYDIIRFDELTHFTETIYTYLISRVRGTNGYPKQIKSSTNPSGIGHHWVKKRFIDPVPPMTVYKYEAGSRIFIPSKVDDNFFLMKNDPQYRQRLKNLSKQDQKALLYGDWNLNDGAYFNEFNAQIHVIKPYSLDPNNRLYMSLDYGLDMLACYWYSVDTLGYVTVYRELYQPNLIIDDAAKAIKNAMTPDEHDKITSIFAPKDLWNRRQETGKSVSDRFAELGLYLDKVSNSRQAGWYEVKRYLRPQSDVFGSSRPKLQIFNTCRNLIRTLPAVCHDDKNPNDIAITPHELTHAPDALRYFCDGLPMPAEPLADTKINTLKNFEEEMEEFNDFNGF</sequence>
<organism evidence="1 2">
    <name type="scientific">Candidatus Butyricicoccus avistercoris</name>
    <dbReference type="NCBI Taxonomy" id="2838518"/>
    <lineage>
        <taxon>Bacteria</taxon>
        <taxon>Bacillati</taxon>
        <taxon>Bacillota</taxon>
        <taxon>Clostridia</taxon>
        <taxon>Eubacteriales</taxon>
        <taxon>Butyricicoccaceae</taxon>
        <taxon>Butyricicoccus</taxon>
    </lineage>
</organism>
<comment type="caution">
    <text evidence="1">The sequence shown here is derived from an EMBL/GenBank/DDBJ whole genome shotgun (WGS) entry which is preliminary data.</text>
</comment>
<name>A0A9D1PHD7_9FIRM</name>
<dbReference type="Proteomes" id="UP000886808">
    <property type="component" value="Unassembled WGS sequence"/>
</dbReference>
<evidence type="ECO:0000313" key="2">
    <source>
        <dbReference type="Proteomes" id="UP000886808"/>
    </source>
</evidence>
<reference evidence="1" key="1">
    <citation type="journal article" date="2021" name="PeerJ">
        <title>Extensive microbial diversity within the chicken gut microbiome revealed by metagenomics and culture.</title>
        <authorList>
            <person name="Gilroy R."/>
            <person name="Ravi A."/>
            <person name="Getino M."/>
            <person name="Pursley I."/>
            <person name="Horton D.L."/>
            <person name="Alikhan N.F."/>
            <person name="Baker D."/>
            <person name="Gharbi K."/>
            <person name="Hall N."/>
            <person name="Watson M."/>
            <person name="Adriaenssens E.M."/>
            <person name="Foster-Nyarko E."/>
            <person name="Jarju S."/>
            <person name="Secka A."/>
            <person name="Antonio M."/>
            <person name="Oren A."/>
            <person name="Chaudhuri R.R."/>
            <person name="La Ragione R."/>
            <person name="Hildebrand F."/>
            <person name="Pallen M.J."/>
        </authorList>
    </citation>
    <scope>NUCLEOTIDE SEQUENCE</scope>
    <source>
        <strain evidence="1">CHK193-4272</strain>
    </source>
</reference>
<dbReference type="Gene3D" id="3.30.420.280">
    <property type="match status" value="1"/>
</dbReference>
<evidence type="ECO:0000313" key="1">
    <source>
        <dbReference type="EMBL" id="HIV62178.1"/>
    </source>
</evidence>
<gene>
    <name evidence="1" type="ORF">H9746_04920</name>
</gene>
<accession>A0A9D1PHD7</accession>
<dbReference type="PANTHER" id="PTHR39184:SF1">
    <property type="entry name" value="PBSX PHAGE TERMINASE LARGE SUBUNIT"/>
    <property type="match status" value="1"/>
</dbReference>
<dbReference type="EMBL" id="DXIE01000030">
    <property type="protein sequence ID" value="HIV62178.1"/>
    <property type="molecule type" value="Genomic_DNA"/>
</dbReference>